<sequence length="529" mass="59118">MRAPFLLDVSPQWLQRSAEGIVSRNGVVVADCVVQAELGEAARLPDALVLDNIIEAVDQLRQGILWHIDQQCAAAEDIQSDNTEDTRERQLYAEVLVRVAVTGALASFYRAEAGSDNRKLLQLSKDRFALGLLHVFEAFQEVHSMKRGNYQQHRRGSSTIGTVGWDTLVLLHFVHRIPCAAREASAEVIDEATGRIVRSWRKLLQSLQGADPKDAPEHSRRRGALAVCNGLLSILFRRYNTHQCRVIINSVEQSERVAAAGGEGGRLVIKPALHMTAEVLTFMYYKGRVMLYDRRLQEAHASFQQAYHLLPPPGSGTDVQQRNKQRVRFFLTVAGVANGRVVPEDIMQRDDLIAYIFRPMLAAAQRGDPCAFTSSVDSYGVLLRKRGVYFLLQHAKLMCFLVLVSRTFTALGTFKGVDNTRIPLPVLTAVYVHIAKKGETLLEKSKVGECSSAERPSAKEQRNKRPRGEDGMDDSATITDDEMTWWVAKLISTGLVRGYISYEHKTVVVSRQNPFPTLAPARDPNCEQR</sequence>
<dbReference type="SMART" id="SM00753">
    <property type="entry name" value="PAM"/>
    <property type="match status" value="1"/>
</dbReference>
<gene>
    <name evidence="2" type="ORF">TVY486_1007340</name>
</gene>
<protein>
    <recommendedName>
        <fullName evidence="3">PCI domain-containing protein</fullName>
    </recommendedName>
</protein>
<dbReference type="InterPro" id="IPR045114">
    <property type="entry name" value="Csn12-like"/>
</dbReference>
<dbReference type="GO" id="GO:0000973">
    <property type="term" value="P:post-transcriptional tethering of RNA polymerase II gene DNA at nuclear periphery"/>
    <property type="evidence" value="ECO:0007669"/>
    <property type="project" value="TreeGrafter"/>
</dbReference>
<dbReference type="PANTHER" id="PTHR12732:SF0">
    <property type="entry name" value="PCI DOMAIN-CONTAINING PROTEIN 2"/>
    <property type="match status" value="1"/>
</dbReference>
<dbReference type="PANTHER" id="PTHR12732">
    <property type="entry name" value="UNCHARACTERIZED PROTEASOME COMPONENT REGION PCI-CONTAINING"/>
    <property type="match status" value="1"/>
</dbReference>
<dbReference type="VEuPathDB" id="TriTrypDB:TvY486_1007340"/>
<proteinExistence type="predicted"/>
<dbReference type="EMBL" id="HE573026">
    <property type="protein sequence ID" value="CCC51688.1"/>
    <property type="molecule type" value="Genomic_DNA"/>
</dbReference>
<accession>G0U731</accession>
<dbReference type="GO" id="GO:0003690">
    <property type="term" value="F:double-stranded DNA binding"/>
    <property type="evidence" value="ECO:0007669"/>
    <property type="project" value="InterPro"/>
</dbReference>
<dbReference type="InterPro" id="IPR036388">
    <property type="entry name" value="WH-like_DNA-bd_sf"/>
</dbReference>
<evidence type="ECO:0008006" key="3">
    <source>
        <dbReference type="Google" id="ProtNLM"/>
    </source>
</evidence>
<dbReference type="GO" id="GO:0070390">
    <property type="term" value="C:transcription export complex 2"/>
    <property type="evidence" value="ECO:0007669"/>
    <property type="project" value="TreeGrafter"/>
</dbReference>
<evidence type="ECO:0000256" key="1">
    <source>
        <dbReference type="SAM" id="MobiDB-lite"/>
    </source>
</evidence>
<dbReference type="Gene3D" id="1.10.10.10">
    <property type="entry name" value="Winged helix-like DNA-binding domain superfamily/Winged helix DNA-binding domain"/>
    <property type="match status" value="1"/>
</dbReference>
<dbReference type="OMA" id="FQEVHSM"/>
<organism evidence="2">
    <name type="scientific">Trypanosoma vivax (strain Y486)</name>
    <dbReference type="NCBI Taxonomy" id="1055687"/>
    <lineage>
        <taxon>Eukaryota</taxon>
        <taxon>Discoba</taxon>
        <taxon>Euglenozoa</taxon>
        <taxon>Kinetoplastea</taxon>
        <taxon>Metakinetoplastina</taxon>
        <taxon>Trypanosomatida</taxon>
        <taxon>Trypanosomatidae</taxon>
        <taxon>Trypanosoma</taxon>
        <taxon>Duttonella</taxon>
    </lineage>
</organism>
<dbReference type="GO" id="GO:0003723">
    <property type="term" value="F:RNA binding"/>
    <property type="evidence" value="ECO:0007669"/>
    <property type="project" value="InterPro"/>
</dbReference>
<dbReference type="GO" id="GO:0016973">
    <property type="term" value="P:poly(A)+ mRNA export from nucleus"/>
    <property type="evidence" value="ECO:0007669"/>
    <property type="project" value="TreeGrafter"/>
</dbReference>
<evidence type="ECO:0000313" key="2">
    <source>
        <dbReference type="EMBL" id="CCC51688.1"/>
    </source>
</evidence>
<feature type="compositionally biased region" description="Basic and acidic residues" evidence="1">
    <location>
        <begin position="456"/>
        <end position="470"/>
    </location>
</feature>
<reference evidence="2" key="1">
    <citation type="journal article" date="2012" name="Proc. Natl. Acad. Sci. U.S.A.">
        <title>Antigenic diversity is generated by distinct evolutionary mechanisms in African trypanosome species.</title>
        <authorList>
            <person name="Jackson A.P."/>
            <person name="Berry A."/>
            <person name="Aslett M."/>
            <person name="Allison H.C."/>
            <person name="Burton P."/>
            <person name="Vavrova-Anderson J."/>
            <person name="Brown R."/>
            <person name="Browne H."/>
            <person name="Corton N."/>
            <person name="Hauser H."/>
            <person name="Gamble J."/>
            <person name="Gilderthorp R."/>
            <person name="Marcello L."/>
            <person name="McQuillan J."/>
            <person name="Otto T.D."/>
            <person name="Quail M.A."/>
            <person name="Sanders M.J."/>
            <person name="van Tonder A."/>
            <person name="Ginger M.L."/>
            <person name="Field M.C."/>
            <person name="Barry J.D."/>
            <person name="Hertz-Fowler C."/>
            <person name="Berriman M."/>
        </authorList>
    </citation>
    <scope>NUCLEOTIDE SEQUENCE</scope>
    <source>
        <strain evidence="2">Y486</strain>
    </source>
</reference>
<dbReference type="AlphaFoldDB" id="G0U731"/>
<name>G0U731_TRYVY</name>
<dbReference type="GO" id="GO:0006368">
    <property type="term" value="P:transcription elongation by RNA polymerase II"/>
    <property type="evidence" value="ECO:0007669"/>
    <property type="project" value="TreeGrafter"/>
</dbReference>
<feature type="region of interest" description="Disordered" evidence="1">
    <location>
        <begin position="448"/>
        <end position="476"/>
    </location>
</feature>